<dbReference type="OrthoDB" id="4218123at2759"/>
<name>A0A162WYB9_DIDRA</name>
<dbReference type="PANTHER" id="PTHR39470">
    <property type="entry name" value="CHROMOSOME 10, WHOLE GENOME SHOTGUN SEQUENCE"/>
    <property type="match status" value="1"/>
</dbReference>
<dbReference type="PANTHER" id="PTHR39470:SF1">
    <property type="entry name" value="CHORISMATE SYNTHASE PROTEIN"/>
    <property type="match status" value="1"/>
</dbReference>
<protein>
    <submittedName>
        <fullName evidence="1">Uncharacterized protein</fullName>
    </submittedName>
</protein>
<evidence type="ECO:0000313" key="1">
    <source>
        <dbReference type="EMBL" id="KZM19262.1"/>
    </source>
</evidence>
<dbReference type="Proteomes" id="UP000076837">
    <property type="component" value="Unassembled WGS sequence"/>
</dbReference>
<organism evidence="1 2">
    <name type="scientific">Didymella rabiei</name>
    <name type="common">Chickpea ascochyta blight fungus</name>
    <name type="synonym">Mycosphaerella rabiei</name>
    <dbReference type="NCBI Taxonomy" id="5454"/>
    <lineage>
        <taxon>Eukaryota</taxon>
        <taxon>Fungi</taxon>
        <taxon>Dikarya</taxon>
        <taxon>Ascomycota</taxon>
        <taxon>Pezizomycotina</taxon>
        <taxon>Dothideomycetes</taxon>
        <taxon>Pleosporomycetidae</taxon>
        <taxon>Pleosporales</taxon>
        <taxon>Pleosporineae</taxon>
        <taxon>Didymellaceae</taxon>
        <taxon>Ascochyta</taxon>
    </lineage>
</organism>
<keyword evidence="2" id="KW-1185">Reference proteome</keyword>
<evidence type="ECO:0000313" key="2">
    <source>
        <dbReference type="Proteomes" id="UP000076837"/>
    </source>
</evidence>
<accession>A0A162WYB9</accession>
<dbReference type="AlphaFoldDB" id="A0A162WYB9"/>
<dbReference type="STRING" id="5454.A0A162WYB9"/>
<comment type="caution">
    <text evidence="1">The sequence shown here is derived from an EMBL/GenBank/DDBJ whole genome shotgun (WGS) entry which is preliminary data.</text>
</comment>
<reference evidence="1 2" key="1">
    <citation type="journal article" date="2016" name="Sci. Rep.">
        <title>Draft genome sequencing and secretome analysis of fungal phytopathogen Ascochyta rabiei provides insight into the necrotrophic effector repertoire.</title>
        <authorList>
            <person name="Verma S."/>
            <person name="Gazara R.K."/>
            <person name="Nizam S."/>
            <person name="Parween S."/>
            <person name="Chattopadhyay D."/>
            <person name="Verma P.K."/>
        </authorList>
    </citation>
    <scope>NUCLEOTIDE SEQUENCE [LARGE SCALE GENOMIC DNA]</scope>
    <source>
        <strain evidence="1 2">ArDII</strain>
    </source>
</reference>
<dbReference type="EMBL" id="JYNV01000297">
    <property type="protein sequence ID" value="KZM19262.1"/>
    <property type="molecule type" value="Genomic_DNA"/>
</dbReference>
<sequence>MFNLRSITLLVISYVVIPRLTFLPQNVHSLLILFGPFVLPRIVNWFNAARTTSPSVPVRPTPPRVKHALNLLFVAAAVCLTVSLSPFAPDNVFLATQSHIRTETSVLFARLRHLRPLTEFDNALRSRFEVNGRNKLYYLAYGPDTLLNCLWCVTADGNDTNNYFFYSLPKMVIPHIFQLAVLGLATSSLVGSEGSRFRTHATILGLAALIVEIWFMATYDITVNKRAKFVQDIDSIHWRVRFLRYIAFAVQDIGMAFVLWATSTNRWLAKPISIAQRLEMATRVSEETMNKMRALGLITNSVNRDPALRGVREEYWRTEAQVMSETVQEEAVMEQINAAISKMDFNALESRVGEVADGILLGIDGLRQPGQIAEALS</sequence>
<gene>
    <name evidence="1" type="ORF">ST47_g9627</name>
</gene>
<proteinExistence type="predicted"/>